<feature type="transmembrane region" description="Helical" evidence="2">
    <location>
        <begin position="541"/>
        <end position="563"/>
    </location>
</feature>
<reference evidence="4 5" key="1">
    <citation type="submission" date="2024-06" db="EMBL/GenBank/DDBJ databases">
        <title>A chromosome level genome sequence of Diviner's sage (Salvia divinorum).</title>
        <authorList>
            <person name="Ford S.A."/>
            <person name="Ro D.-K."/>
            <person name="Ness R.W."/>
            <person name="Phillips M.A."/>
        </authorList>
    </citation>
    <scope>NUCLEOTIDE SEQUENCE [LARGE SCALE GENOMIC DNA]</scope>
    <source>
        <strain evidence="4">SAF-2024a</strain>
        <tissue evidence="4">Leaf</tissue>
    </source>
</reference>
<dbReference type="Pfam" id="PF12796">
    <property type="entry name" value="Ank_2"/>
    <property type="match status" value="1"/>
</dbReference>
<feature type="transmembrane region" description="Helical" evidence="2">
    <location>
        <begin position="430"/>
        <end position="448"/>
    </location>
</feature>
<organism evidence="4 5">
    <name type="scientific">Salvia divinorum</name>
    <name type="common">Maria pastora</name>
    <name type="synonym">Diviner's sage</name>
    <dbReference type="NCBI Taxonomy" id="28513"/>
    <lineage>
        <taxon>Eukaryota</taxon>
        <taxon>Viridiplantae</taxon>
        <taxon>Streptophyta</taxon>
        <taxon>Embryophyta</taxon>
        <taxon>Tracheophyta</taxon>
        <taxon>Spermatophyta</taxon>
        <taxon>Magnoliopsida</taxon>
        <taxon>eudicotyledons</taxon>
        <taxon>Gunneridae</taxon>
        <taxon>Pentapetalae</taxon>
        <taxon>asterids</taxon>
        <taxon>lamiids</taxon>
        <taxon>Lamiales</taxon>
        <taxon>Lamiaceae</taxon>
        <taxon>Nepetoideae</taxon>
        <taxon>Mentheae</taxon>
        <taxon>Salviinae</taxon>
        <taxon>Salvia</taxon>
        <taxon>Salvia subgen. Calosphace</taxon>
    </lineage>
</organism>
<sequence length="608" mass="69104">MATYTIFNLHTELAPTPSSSSVGITEILSPNIEAGQHTADPIAEEEEEEEDENPDHQSMYRAATKGNWEEAKILLNKDEKLGWIEITEQSDRAIHLAVSGKHREFVWELIKMVGWEMLELYDGNGYTPCCYAIMAGDLELVRIMMEANPFIANLPNFYGTTPFALAISFGKTEIVEYYLTTVTEIKGLAKEQWFNILLVAISSKMFDVALRIVEMRSSLALMKGVDNRTALHVLSQMDISSGDGKKRKALRCLSEKLWTNIQDLGRNGVLELMKSPPLILHEAAKVGNLDLIKMITTDYPDLLAHRDDEYGYSIFHIVVIHRKENILQLLEKARFVKDFNAVLQDKDGNNLLHSAGKSTSMRLKGLEVVGEHDVHMQNAIAWFEKLKSTVPPYYQEMRNKKGYTPEELFWKEHAEMLATSEAYTKKTAESCMLISTLVLTLVFAAAFAPPGGFDQVTGIPMLLKNKWFPSFIIFQVLALSSSTLSILGFWSIISSNYPERQFFMLPRLLRISMCALLFSILFVISAFLSAFFLIFVQHRKALVLAFMLPLYLLLVLGISYLFIKVTLKTSRLEYYRLTRASSSKYKSLRSRDHTFGAPKFSVFSSYFR</sequence>
<keyword evidence="5" id="KW-1185">Reference proteome</keyword>
<dbReference type="Proteomes" id="UP001567538">
    <property type="component" value="Unassembled WGS sequence"/>
</dbReference>
<gene>
    <name evidence="4" type="ORF">AAHA92_09489</name>
</gene>
<evidence type="ECO:0000313" key="4">
    <source>
        <dbReference type="EMBL" id="KAL1559108.1"/>
    </source>
</evidence>
<protein>
    <submittedName>
        <fullName evidence="4">Ankyrin repeat protein</fullName>
    </submittedName>
</protein>
<accession>A0ABD1HRK3</accession>
<dbReference type="SUPFAM" id="SSF48403">
    <property type="entry name" value="Ankyrin repeat"/>
    <property type="match status" value="2"/>
</dbReference>
<dbReference type="SMART" id="SM00248">
    <property type="entry name" value="ANK"/>
    <property type="match status" value="7"/>
</dbReference>
<keyword evidence="2" id="KW-1133">Transmembrane helix</keyword>
<dbReference type="EMBL" id="JBEAFC010000004">
    <property type="protein sequence ID" value="KAL1559108.1"/>
    <property type="molecule type" value="Genomic_DNA"/>
</dbReference>
<dbReference type="InterPro" id="IPR026961">
    <property type="entry name" value="PGG_dom"/>
</dbReference>
<feature type="region of interest" description="Disordered" evidence="1">
    <location>
        <begin position="33"/>
        <end position="57"/>
    </location>
</feature>
<dbReference type="PANTHER" id="PTHR24177">
    <property type="entry name" value="CASKIN"/>
    <property type="match status" value="1"/>
</dbReference>
<keyword evidence="2" id="KW-0472">Membrane</keyword>
<keyword evidence="2" id="KW-0812">Transmembrane</keyword>
<evidence type="ECO:0000256" key="2">
    <source>
        <dbReference type="SAM" id="Phobius"/>
    </source>
</evidence>
<feature type="compositionally biased region" description="Acidic residues" evidence="1">
    <location>
        <begin position="42"/>
        <end position="53"/>
    </location>
</feature>
<feature type="transmembrane region" description="Helical" evidence="2">
    <location>
        <begin position="514"/>
        <end position="535"/>
    </location>
</feature>
<comment type="caution">
    <text evidence="4">The sequence shown here is derived from an EMBL/GenBank/DDBJ whole genome shotgun (WGS) entry which is preliminary data.</text>
</comment>
<feature type="domain" description="PGG" evidence="3">
    <location>
        <begin position="424"/>
        <end position="532"/>
    </location>
</feature>
<dbReference type="Gene3D" id="1.25.40.20">
    <property type="entry name" value="Ankyrin repeat-containing domain"/>
    <property type="match status" value="1"/>
</dbReference>
<dbReference type="PANTHER" id="PTHR24177:SF446">
    <property type="entry name" value="ANKYRIN REPEAT-CONTAINING PROTEIN NPR4-LIKE"/>
    <property type="match status" value="1"/>
</dbReference>
<evidence type="ECO:0000256" key="1">
    <source>
        <dbReference type="SAM" id="MobiDB-lite"/>
    </source>
</evidence>
<evidence type="ECO:0000259" key="3">
    <source>
        <dbReference type="Pfam" id="PF13962"/>
    </source>
</evidence>
<dbReference type="Pfam" id="PF13962">
    <property type="entry name" value="PGG"/>
    <property type="match status" value="1"/>
</dbReference>
<evidence type="ECO:0000313" key="5">
    <source>
        <dbReference type="Proteomes" id="UP001567538"/>
    </source>
</evidence>
<proteinExistence type="predicted"/>
<dbReference type="InterPro" id="IPR002110">
    <property type="entry name" value="Ankyrin_rpt"/>
</dbReference>
<dbReference type="AlphaFoldDB" id="A0ABD1HRK3"/>
<name>A0ABD1HRK3_SALDI</name>
<feature type="transmembrane region" description="Helical" evidence="2">
    <location>
        <begin position="468"/>
        <end position="493"/>
    </location>
</feature>
<dbReference type="InterPro" id="IPR036770">
    <property type="entry name" value="Ankyrin_rpt-contain_sf"/>
</dbReference>